<reference evidence="2" key="1">
    <citation type="submission" date="2014-11" db="EMBL/GenBank/DDBJ databases">
        <authorList>
            <person name="Amaro Gonzalez C."/>
        </authorList>
    </citation>
    <scope>NUCLEOTIDE SEQUENCE</scope>
</reference>
<protein>
    <submittedName>
        <fullName evidence="2">Uncharacterized protein</fullName>
    </submittedName>
</protein>
<keyword evidence="1" id="KW-1133">Transmembrane helix</keyword>
<dbReference type="EMBL" id="GBXM01061530">
    <property type="protein sequence ID" value="JAH47047.1"/>
    <property type="molecule type" value="Transcribed_RNA"/>
</dbReference>
<keyword evidence="1" id="KW-0472">Membrane</keyword>
<evidence type="ECO:0000256" key="1">
    <source>
        <dbReference type="SAM" id="Phobius"/>
    </source>
</evidence>
<dbReference type="AlphaFoldDB" id="A0A0E9T0M1"/>
<feature type="transmembrane region" description="Helical" evidence="1">
    <location>
        <begin position="6"/>
        <end position="24"/>
    </location>
</feature>
<organism evidence="2">
    <name type="scientific">Anguilla anguilla</name>
    <name type="common">European freshwater eel</name>
    <name type="synonym">Muraena anguilla</name>
    <dbReference type="NCBI Taxonomy" id="7936"/>
    <lineage>
        <taxon>Eukaryota</taxon>
        <taxon>Metazoa</taxon>
        <taxon>Chordata</taxon>
        <taxon>Craniata</taxon>
        <taxon>Vertebrata</taxon>
        <taxon>Euteleostomi</taxon>
        <taxon>Actinopterygii</taxon>
        <taxon>Neopterygii</taxon>
        <taxon>Teleostei</taxon>
        <taxon>Anguilliformes</taxon>
        <taxon>Anguillidae</taxon>
        <taxon>Anguilla</taxon>
    </lineage>
</organism>
<proteinExistence type="predicted"/>
<sequence length="26" mass="3090">MDLCQIYVFCTIFRLVIAVVNLKCHF</sequence>
<name>A0A0E9T0M1_ANGAN</name>
<reference evidence="2" key="2">
    <citation type="journal article" date="2015" name="Fish Shellfish Immunol.">
        <title>Early steps in the European eel (Anguilla anguilla)-Vibrio vulnificus interaction in the gills: Role of the RtxA13 toxin.</title>
        <authorList>
            <person name="Callol A."/>
            <person name="Pajuelo D."/>
            <person name="Ebbesson L."/>
            <person name="Teles M."/>
            <person name="MacKenzie S."/>
            <person name="Amaro C."/>
        </authorList>
    </citation>
    <scope>NUCLEOTIDE SEQUENCE</scope>
</reference>
<evidence type="ECO:0000313" key="2">
    <source>
        <dbReference type="EMBL" id="JAH47047.1"/>
    </source>
</evidence>
<accession>A0A0E9T0M1</accession>
<keyword evidence="1" id="KW-0812">Transmembrane</keyword>